<dbReference type="InterPro" id="IPR011260">
    <property type="entry name" value="RNAP_asu_C"/>
</dbReference>
<dbReference type="EMBL" id="CP147711">
    <property type="protein sequence ID" value="WXC83313.1"/>
    <property type="molecule type" value="Genomic_DNA"/>
</dbReference>
<dbReference type="Gene3D" id="1.10.150.20">
    <property type="entry name" value="5' to 3' exonuclease, C-terminal subdomain"/>
    <property type="match status" value="1"/>
</dbReference>
<accession>A0ABZ2P922</accession>
<reference evidence="2" key="2">
    <citation type="submission" date="2024-03" db="EMBL/GenBank/DDBJ databases">
        <authorList>
            <person name="Bromfield E.S.P."/>
            <person name="Cloutier S."/>
        </authorList>
    </citation>
    <scope>NUCLEOTIDE SEQUENCE</scope>
    <source>
        <strain evidence="2">5S5</strain>
    </source>
</reference>
<dbReference type="Pfam" id="PF03118">
    <property type="entry name" value="RNA_pol_A_CTD"/>
    <property type="match status" value="1"/>
</dbReference>
<evidence type="ECO:0000313" key="3">
    <source>
        <dbReference type="Proteomes" id="UP001432046"/>
    </source>
</evidence>
<dbReference type="SUPFAM" id="SSF47789">
    <property type="entry name" value="C-terminal domain of RNA polymerase alpha subunit"/>
    <property type="match status" value="1"/>
</dbReference>
<keyword evidence="3" id="KW-1185">Reference proteome</keyword>
<gene>
    <name evidence="2" type="ORF">WDK88_17900</name>
</gene>
<evidence type="ECO:0000313" key="2">
    <source>
        <dbReference type="EMBL" id="WXC83313.1"/>
    </source>
</evidence>
<evidence type="ECO:0000259" key="1">
    <source>
        <dbReference type="Pfam" id="PF03118"/>
    </source>
</evidence>
<sequence>MEEIMSEQTNITTPLSALAERATASGAWWQEDTLDQRRELVLPTRVLVALDNAGIRTVEELKAAGPTKLRQLPHIGKQAFEQIVELLRALDRESANGGER</sequence>
<feature type="domain" description="RNA polymerase alpha subunit C-terminal" evidence="1">
    <location>
        <begin position="39"/>
        <end position="88"/>
    </location>
</feature>
<name>A0ABZ2P922_9BRAD</name>
<organism evidence="2 3">
    <name type="scientific">Bradyrhizobium septentrionale</name>
    <dbReference type="NCBI Taxonomy" id="1404411"/>
    <lineage>
        <taxon>Bacteria</taxon>
        <taxon>Pseudomonadati</taxon>
        <taxon>Pseudomonadota</taxon>
        <taxon>Alphaproteobacteria</taxon>
        <taxon>Hyphomicrobiales</taxon>
        <taxon>Nitrobacteraceae</taxon>
        <taxon>Bradyrhizobium</taxon>
    </lineage>
</organism>
<proteinExistence type="predicted"/>
<reference evidence="2" key="1">
    <citation type="journal article" date="2021" name="Int. J. Syst. Evol. Microbiol.">
        <title>Bradyrhizobium septentrionale sp. nov. (sv. septentrionale) and Bradyrhizobium quebecense sp. nov. (sv. septentrionale) associated with legumes native to Canada possess rearranged symbiosis genes and numerous insertion sequences.</title>
        <authorList>
            <person name="Bromfield E.S.P."/>
            <person name="Cloutier S."/>
        </authorList>
    </citation>
    <scope>NUCLEOTIDE SEQUENCE</scope>
    <source>
        <strain evidence="2">5S5</strain>
    </source>
</reference>
<protein>
    <submittedName>
        <fullName evidence="2">Helix-hairpin-helix domain-containing protein</fullName>
    </submittedName>
</protein>
<dbReference type="Proteomes" id="UP001432046">
    <property type="component" value="Chromosome"/>
</dbReference>
<dbReference type="RefSeq" id="WP_338821651.1">
    <property type="nucleotide sequence ID" value="NZ_CP147708.1"/>
</dbReference>